<name>A0A1S7DPW4_RIEAN</name>
<dbReference type="EMBL" id="CP011859">
    <property type="protein sequence ID" value="AQY21145.1"/>
    <property type="molecule type" value="Genomic_DNA"/>
</dbReference>
<sequence>MKKITYLWGLVVVIFFSCNERVADLPEEDYHALFPNKGKIDKPNIDYTNMTPTVCEPTENELNFVYPGVDMDQDLRDYTVTLKFKYTEQQTFPLGQKMSQFDLKYVGADKKLVVLRSYKDDKGNPPTIEEGKDYEIKFKVKSGYPLYLSVHGGGYDLFSLNASIQAKSDDGIVVSPVIKYETSVYSDGFTELTPYCEKIILP</sequence>
<accession>A0A1S7DPW4</accession>
<dbReference type="RefSeq" id="WP_014937187.1">
    <property type="nucleotide sequence ID" value="NZ_CP011859.1"/>
</dbReference>
<proteinExistence type="predicted"/>
<evidence type="ECO:0000313" key="2">
    <source>
        <dbReference type="Proteomes" id="UP000189883"/>
    </source>
</evidence>
<evidence type="ECO:0000313" key="1">
    <source>
        <dbReference type="EMBL" id="AQY21145.1"/>
    </source>
</evidence>
<evidence type="ECO:0008006" key="3">
    <source>
        <dbReference type="Google" id="ProtNLM"/>
    </source>
</evidence>
<gene>
    <name evidence="1" type="ORF">AB406_0181</name>
</gene>
<reference evidence="1 2" key="1">
    <citation type="submission" date="2015-06" db="EMBL/GenBank/DDBJ databases">
        <title>R. anatipestifer strain HXb2 is the most virulent strain so far, and the genome sequence would help us uncover the pathogenesis.</title>
        <authorList>
            <person name="Hu Q."/>
            <person name="Qi J."/>
            <person name="Bo H."/>
            <person name="Liu G."/>
            <person name="Tao M."/>
            <person name="Ding Y."/>
            <person name="Xue Y."/>
        </authorList>
    </citation>
    <scope>NUCLEOTIDE SEQUENCE [LARGE SCALE GENOMIC DNA]</scope>
    <source>
        <strain evidence="1 2">HXb2</strain>
    </source>
</reference>
<dbReference type="AlphaFoldDB" id="A0A1S7DPW4"/>
<protein>
    <recommendedName>
        <fullName evidence="3">Lipoprotein</fullName>
    </recommendedName>
</protein>
<organism evidence="1 2">
    <name type="scientific">Riemerella anatipestifer</name>
    <name type="common">Moraxella anatipestifer</name>
    <dbReference type="NCBI Taxonomy" id="34085"/>
    <lineage>
        <taxon>Bacteria</taxon>
        <taxon>Pseudomonadati</taxon>
        <taxon>Bacteroidota</taxon>
        <taxon>Flavobacteriia</taxon>
        <taxon>Flavobacteriales</taxon>
        <taxon>Weeksellaceae</taxon>
        <taxon>Riemerella</taxon>
    </lineage>
</organism>
<dbReference type="Proteomes" id="UP000189883">
    <property type="component" value="Chromosome"/>
</dbReference>
<dbReference type="PROSITE" id="PS51257">
    <property type="entry name" value="PROKAR_LIPOPROTEIN"/>
    <property type="match status" value="1"/>
</dbReference>